<evidence type="ECO:0000256" key="3">
    <source>
        <dbReference type="SAM" id="MobiDB-lite"/>
    </source>
</evidence>
<gene>
    <name evidence="5" type="ORF">MUK42_18613</name>
</gene>
<feature type="region of interest" description="Disordered" evidence="3">
    <location>
        <begin position="170"/>
        <end position="208"/>
    </location>
</feature>
<evidence type="ECO:0000259" key="4">
    <source>
        <dbReference type="SMART" id="SM00128"/>
    </source>
</evidence>
<dbReference type="SMART" id="SM00128">
    <property type="entry name" value="IPPc"/>
    <property type="match status" value="1"/>
</dbReference>
<organism evidence="5 6">
    <name type="scientific">Musa troglodytarum</name>
    <name type="common">fe'i banana</name>
    <dbReference type="NCBI Taxonomy" id="320322"/>
    <lineage>
        <taxon>Eukaryota</taxon>
        <taxon>Viridiplantae</taxon>
        <taxon>Streptophyta</taxon>
        <taxon>Embryophyta</taxon>
        <taxon>Tracheophyta</taxon>
        <taxon>Spermatophyta</taxon>
        <taxon>Magnoliopsida</taxon>
        <taxon>Liliopsida</taxon>
        <taxon>Zingiberales</taxon>
        <taxon>Musaceae</taxon>
        <taxon>Musa</taxon>
    </lineage>
</organism>
<evidence type="ECO:0000313" key="6">
    <source>
        <dbReference type="Proteomes" id="UP001055439"/>
    </source>
</evidence>
<feature type="region of interest" description="Disordered" evidence="3">
    <location>
        <begin position="560"/>
        <end position="591"/>
    </location>
</feature>
<dbReference type="PANTHER" id="PTHR45666">
    <property type="entry name" value="TYPE IV INOSITOL POLYPHOSPHATE 5-PHOSPHATASE 9"/>
    <property type="match status" value="1"/>
</dbReference>
<keyword evidence="2" id="KW-0378">Hydrolase</keyword>
<comment type="similarity">
    <text evidence="1">Belongs to the inositol polyphosphate 5-phosphatase family.</text>
</comment>
<dbReference type="OrthoDB" id="62798at2759"/>
<evidence type="ECO:0000256" key="1">
    <source>
        <dbReference type="ARBA" id="ARBA00010768"/>
    </source>
</evidence>
<dbReference type="Proteomes" id="UP001055439">
    <property type="component" value="Chromosome 10"/>
</dbReference>
<dbReference type="GO" id="GO:0004439">
    <property type="term" value="F:phosphatidylinositol-4,5-bisphosphate 5-phosphatase activity"/>
    <property type="evidence" value="ECO:0007669"/>
    <property type="project" value="TreeGrafter"/>
</dbReference>
<proteinExistence type="inferred from homology"/>
<dbReference type="GO" id="GO:0034485">
    <property type="term" value="F:phosphatidylinositol-3,4,5-trisphosphate 5-phosphatase activity"/>
    <property type="evidence" value="ECO:0007669"/>
    <property type="project" value="TreeGrafter"/>
</dbReference>
<evidence type="ECO:0000256" key="2">
    <source>
        <dbReference type="ARBA" id="ARBA00022801"/>
    </source>
</evidence>
<dbReference type="Gene3D" id="3.60.10.10">
    <property type="entry name" value="Endonuclease/exonuclease/phosphatase"/>
    <property type="match status" value="2"/>
</dbReference>
<dbReference type="PANTHER" id="PTHR45666:SF20">
    <property type="entry name" value="TYPE I INOSITOL POLYPHOSPHATE 5-PHOSPHATASE 10"/>
    <property type="match status" value="1"/>
</dbReference>
<dbReference type="InterPro" id="IPR036691">
    <property type="entry name" value="Endo/exonu/phosph_ase_sf"/>
</dbReference>
<dbReference type="Pfam" id="PF22669">
    <property type="entry name" value="Exo_endo_phos2"/>
    <property type="match status" value="1"/>
</dbReference>
<sequence>MDCSIGGGLLYLEQSSGEQLPFSLPKIVRTKEKSAANASPSNTSVSILHVFCKNYLSFLVIWYHFLNTIQETDSVSRFGSLIFSDYSCRSPSAVNTEAFRIFVATWNVGGNTPHMGLNLNDFLPADDHSDIYVLGFQEIVPLNAGNVLVLEDNEPAAKWLSLIDEALNGSTDSETDTDSQTPSPFTTSISSQASGMKTPVSRDSKMHSGPLFFQKPLLKSISKTYRTEQGRRLRACNCPSKVTRKYYRESCFRCQHAHISDDDSTDEEEDDEPSISSVAGLPTTPSSNQQRYSLIASKQMVGIFVTVWVRREIVQHLGHLRLSCVGRGIMGYLGNKGCICVSMSLHQTSFCFVCSHLASGEKEGDELRRNSDVSEILKHTQFKKVCRRSGRRVPEKILEHDRIIWLGDLNYRIALSYTETKKLLEENDWDALFEKDQLKIEREAGRVFEGWKEGKIYFAPTYKYSNNSDTYAGEIVTSKKKRRTPAWCDRILWHGDGIVQLSYIRGESKFSDHRPVCAAFIVEVGVSDDRLKKQGLSTPNMKTYLVSKSIRFRGLEEYVLNSRPSGPRDPPGTGRKISARTNHEAGKESGR</sequence>
<dbReference type="FunFam" id="3.60.10.10:FF:000017">
    <property type="entry name" value="Type I inositol polyphosphate 5-phosphatase 5"/>
    <property type="match status" value="1"/>
</dbReference>
<dbReference type="EMBL" id="CP097503">
    <property type="protein sequence ID" value="URD81642.1"/>
    <property type="molecule type" value="Genomic_DNA"/>
</dbReference>
<dbReference type="InterPro" id="IPR045849">
    <property type="entry name" value="IP5P_plant"/>
</dbReference>
<feature type="region of interest" description="Disordered" evidence="3">
    <location>
        <begin position="261"/>
        <end position="287"/>
    </location>
</feature>
<feature type="domain" description="Inositol polyphosphate-related phosphatase" evidence="4">
    <location>
        <begin position="231"/>
        <end position="528"/>
    </location>
</feature>
<dbReference type="AlphaFoldDB" id="A0A9E7ET87"/>
<dbReference type="InterPro" id="IPR000300">
    <property type="entry name" value="IPPc"/>
</dbReference>
<name>A0A9E7ET87_9LILI</name>
<keyword evidence="6" id="KW-1185">Reference proteome</keyword>
<feature type="compositionally biased region" description="Basic and acidic residues" evidence="3">
    <location>
        <begin position="581"/>
        <end position="591"/>
    </location>
</feature>
<reference evidence="5" key="1">
    <citation type="submission" date="2022-05" db="EMBL/GenBank/DDBJ databases">
        <title>The Musa troglodytarum L. genome provides insights into the mechanism of non-climacteric behaviour and enrichment of carotenoids.</title>
        <authorList>
            <person name="Wang J."/>
        </authorList>
    </citation>
    <scope>NUCLEOTIDE SEQUENCE</scope>
    <source>
        <tissue evidence="5">Leaf</tissue>
    </source>
</reference>
<evidence type="ECO:0000313" key="5">
    <source>
        <dbReference type="EMBL" id="URD81642.1"/>
    </source>
</evidence>
<accession>A0A9E7ET87</accession>
<feature type="compositionally biased region" description="Polar residues" evidence="3">
    <location>
        <begin position="180"/>
        <end position="195"/>
    </location>
</feature>
<dbReference type="GO" id="GO:0046856">
    <property type="term" value="P:phosphatidylinositol dephosphorylation"/>
    <property type="evidence" value="ECO:0007669"/>
    <property type="project" value="InterPro"/>
</dbReference>
<feature type="compositionally biased region" description="Acidic residues" evidence="3">
    <location>
        <begin position="262"/>
        <end position="273"/>
    </location>
</feature>
<protein>
    <submittedName>
        <fullName evidence="5">IPPc</fullName>
    </submittedName>
</protein>
<dbReference type="GO" id="GO:0004445">
    <property type="term" value="F:inositol-polyphosphate 5-phosphatase activity"/>
    <property type="evidence" value="ECO:0007669"/>
    <property type="project" value="InterPro"/>
</dbReference>
<dbReference type="SUPFAM" id="SSF56219">
    <property type="entry name" value="DNase I-like"/>
    <property type="match status" value="1"/>
</dbReference>